<evidence type="ECO:0000313" key="3">
    <source>
        <dbReference type="EMBL" id="RSL16085.1"/>
    </source>
</evidence>
<organism evidence="3 4">
    <name type="scientific">Edaphobacter aggregans</name>
    <dbReference type="NCBI Taxonomy" id="570835"/>
    <lineage>
        <taxon>Bacteria</taxon>
        <taxon>Pseudomonadati</taxon>
        <taxon>Acidobacteriota</taxon>
        <taxon>Terriglobia</taxon>
        <taxon>Terriglobales</taxon>
        <taxon>Acidobacteriaceae</taxon>
        <taxon>Edaphobacter</taxon>
    </lineage>
</organism>
<keyword evidence="4" id="KW-1185">Reference proteome</keyword>
<gene>
    <name evidence="3" type="ORF">EDE15_1594</name>
</gene>
<protein>
    <submittedName>
        <fullName evidence="3">Uncharacterized protein YndB with AHSA1/START domain</fullName>
    </submittedName>
</protein>
<comment type="caution">
    <text evidence="3">The sequence shown here is derived from an EMBL/GenBank/DDBJ whole genome shotgun (WGS) entry which is preliminary data.</text>
</comment>
<dbReference type="CDD" id="cd07814">
    <property type="entry name" value="SRPBCC_CalC_Aha1-like"/>
    <property type="match status" value="1"/>
</dbReference>
<dbReference type="AlphaFoldDB" id="A0A428MGG0"/>
<comment type="similarity">
    <text evidence="1">Belongs to the AHA1 family.</text>
</comment>
<sequence length="160" mass="18043">MATSVVENQTAKAEKLKVEMTRVIKASRQRVFDAWTRPEMIRQWFGPGPISITEADTDTRVDGEYSISTRGVVKPGEVERSGHVTGRYVRVEPYDLVAFTWKATWSPDEESLVTVMLRDVEGGTEMKLVHEGFATAESHQGHSYGWSNGLDKLQRLLETN</sequence>
<dbReference type="InterPro" id="IPR023393">
    <property type="entry name" value="START-like_dom_sf"/>
</dbReference>
<evidence type="ECO:0000313" key="4">
    <source>
        <dbReference type="Proteomes" id="UP000269669"/>
    </source>
</evidence>
<name>A0A428MGG0_9BACT</name>
<accession>A0A428MGG0</accession>
<dbReference type="Pfam" id="PF08327">
    <property type="entry name" value="AHSA1"/>
    <property type="match status" value="1"/>
</dbReference>
<dbReference type="EMBL" id="RSDW01000001">
    <property type="protein sequence ID" value="RSL16085.1"/>
    <property type="molecule type" value="Genomic_DNA"/>
</dbReference>
<dbReference type="InterPro" id="IPR013538">
    <property type="entry name" value="ASHA1/2-like_C"/>
</dbReference>
<evidence type="ECO:0000256" key="1">
    <source>
        <dbReference type="ARBA" id="ARBA00006817"/>
    </source>
</evidence>
<dbReference type="SUPFAM" id="SSF55961">
    <property type="entry name" value="Bet v1-like"/>
    <property type="match status" value="1"/>
</dbReference>
<dbReference type="Proteomes" id="UP000269669">
    <property type="component" value="Unassembled WGS sequence"/>
</dbReference>
<dbReference type="OrthoDB" id="118698at2"/>
<reference evidence="3 4" key="1">
    <citation type="submission" date="2018-12" db="EMBL/GenBank/DDBJ databases">
        <title>Sequencing of bacterial isolates from soil warming experiment in Harvard Forest, Massachusetts, USA.</title>
        <authorList>
            <person name="Deangelis K."/>
        </authorList>
    </citation>
    <scope>NUCLEOTIDE SEQUENCE [LARGE SCALE GENOMIC DNA]</scope>
    <source>
        <strain evidence="3 4">EB153</strain>
    </source>
</reference>
<feature type="domain" description="Activator of Hsp90 ATPase homologue 1/2-like C-terminal" evidence="2">
    <location>
        <begin position="25"/>
        <end position="158"/>
    </location>
</feature>
<proteinExistence type="inferred from homology"/>
<evidence type="ECO:0000259" key="2">
    <source>
        <dbReference type="Pfam" id="PF08327"/>
    </source>
</evidence>
<dbReference type="Gene3D" id="3.30.530.20">
    <property type="match status" value="1"/>
</dbReference>
<dbReference type="RefSeq" id="WP_125484744.1">
    <property type="nucleotide sequence ID" value="NZ_RSDW01000001.1"/>
</dbReference>